<organism evidence="9 10">
    <name type="scientific">Nocardia nova SH22a</name>
    <dbReference type="NCBI Taxonomy" id="1415166"/>
    <lineage>
        <taxon>Bacteria</taxon>
        <taxon>Bacillati</taxon>
        <taxon>Actinomycetota</taxon>
        <taxon>Actinomycetes</taxon>
        <taxon>Mycobacteriales</taxon>
        <taxon>Nocardiaceae</taxon>
        <taxon>Nocardia</taxon>
    </lineage>
</organism>
<dbReference type="SUPFAM" id="SSF49478">
    <property type="entry name" value="Cna protein B-type domain"/>
    <property type="match status" value="1"/>
</dbReference>
<protein>
    <submittedName>
        <fullName evidence="9">Major facilitator superfamily transporter</fullName>
    </submittedName>
</protein>
<feature type="transmembrane region" description="Helical" evidence="7">
    <location>
        <begin position="76"/>
        <end position="95"/>
    </location>
</feature>
<feature type="transmembrane region" description="Helical" evidence="7">
    <location>
        <begin position="236"/>
        <end position="254"/>
    </location>
</feature>
<feature type="transmembrane region" description="Helical" evidence="7">
    <location>
        <begin position="543"/>
        <end position="568"/>
    </location>
</feature>
<feature type="transmembrane region" description="Helical" evidence="7">
    <location>
        <begin position="41"/>
        <end position="64"/>
    </location>
</feature>
<feature type="transmembrane region" description="Helical" evidence="7">
    <location>
        <begin position="306"/>
        <end position="334"/>
    </location>
</feature>
<dbReference type="Gene3D" id="1.20.1720.10">
    <property type="entry name" value="Multidrug resistance protein D"/>
    <property type="match status" value="1"/>
</dbReference>
<keyword evidence="2" id="KW-0813">Transport</keyword>
<evidence type="ECO:0000256" key="3">
    <source>
        <dbReference type="ARBA" id="ARBA00022475"/>
    </source>
</evidence>
<feature type="transmembrane region" description="Helical" evidence="7">
    <location>
        <begin position="402"/>
        <end position="425"/>
    </location>
</feature>
<dbReference type="Gene3D" id="2.60.40.1120">
    <property type="entry name" value="Carboxypeptidase-like, regulatory domain"/>
    <property type="match status" value="2"/>
</dbReference>
<evidence type="ECO:0000256" key="7">
    <source>
        <dbReference type="SAM" id="Phobius"/>
    </source>
</evidence>
<feature type="transmembrane region" description="Helical" evidence="7">
    <location>
        <begin position="266"/>
        <end position="285"/>
    </location>
</feature>
<evidence type="ECO:0000313" key="9">
    <source>
        <dbReference type="EMBL" id="AHH19571.1"/>
    </source>
</evidence>
<name>W5TQP9_9NOCA</name>
<accession>W5TQP9</accession>
<feature type="transmembrane region" description="Helical" evidence="7">
    <location>
        <begin position="171"/>
        <end position="193"/>
    </location>
</feature>
<evidence type="ECO:0000256" key="5">
    <source>
        <dbReference type="ARBA" id="ARBA00022989"/>
    </source>
</evidence>
<keyword evidence="3" id="KW-1003">Cell membrane</keyword>
<feature type="transmembrane region" description="Helical" evidence="7">
    <location>
        <begin position="446"/>
        <end position="466"/>
    </location>
</feature>
<dbReference type="InterPro" id="IPR020846">
    <property type="entry name" value="MFS_dom"/>
</dbReference>
<reference evidence="9 10" key="1">
    <citation type="journal article" date="2014" name="Appl. Environ. Microbiol.">
        <title>Insights into the Microbial Degradation of Rubber and Gutta-Percha by Analysis of the Complete Genome of Nocardia nova SH22a.</title>
        <authorList>
            <person name="Luo Q."/>
            <person name="Hiessl S."/>
            <person name="Poehlein A."/>
            <person name="Daniel R."/>
            <person name="Steinbuchel A."/>
        </authorList>
    </citation>
    <scope>NUCLEOTIDE SEQUENCE [LARGE SCALE GENOMIC DNA]</scope>
    <source>
        <strain evidence="9">SH22a</strain>
    </source>
</reference>
<feature type="transmembrane region" description="Helical" evidence="7">
    <location>
        <begin position="136"/>
        <end position="159"/>
    </location>
</feature>
<evidence type="ECO:0000256" key="2">
    <source>
        <dbReference type="ARBA" id="ARBA00022448"/>
    </source>
</evidence>
<dbReference type="SUPFAM" id="SSF103473">
    <property type="entry name" value="MFS general substrate transporter"/>
    <property type="match status" value="1"/>
</dbReference>
<dbReference type="GO" id="GO:0005975">
    <property type="term" value="P:carbohydrate metabolic process"/>
    <property type="evidence" value="ECO:0007669"/>
    <property type="project" value="UniProtKB-ARBA"/>
</dbReference>
<dbReference type="PANTHER" id="PTHR42718">
    <property type="entry name" value="MAJOR FACILITATOR SUPERFAMILY MULTIDRUG TRANSPORTER MFSC"/>
    <property type="match status" value="1"/>
</dbReference>
<feature type="transmembrane region" description="Helical" evidence="7">
    <location>
        <begin position="107"/>
        <end position="124"/>
    </location>
</feature>
<dbReference type="AlphaFoldDB" id="W5TQP9"/>
<sequence>MASAQSTDGLDAADVQTIGRRLRVDHDHPHYKWVALSNTTLGMLMVTINSSIVIISLPAIFRGIHLNPLEPANVSYLLWMLMGFMLTSAVLVVMFGRLGDMFGRVRIYNLGFVIFSICAIALSFDPFDLGGGAIWLIAWRVAQGIGGAMLMANSTAILTDAFPARQRGMALGINQVAAVAGSFLGLLIGGLLAEWDWKAIFWVSVPFGILGTIWSYKSLHDNGARTPGSLDIPGTVTFALGLTALLAGITYGIQPYGDSKTGWGNPWVLAGVIGGLVLLVLFCVIEAKSKQPMFHLSLFRNRTFALGSFASLMASISRGGLQFMLIIWLQGIWLPLHGFDFESTPLWAGIYMLPLTIGFLVSGPLSGYLSDRFGGRLFAAGGLLLAAVTFVLLIVIPVDFNYWLFALIILLNGLGMGIFTSPNTAEVMSAVPASQRGVASGMRATLMNGGMALSIGIFFSLMIVGLSGTLPGAMNSGLQGQGVPAADASRIADLPPVGSLFATFLGYNPFKELLGQDTLNQPGVHSDVITGQEFFPHLISDPFHSGLVVVFLAAGAMLLLGAIASWFARGDYVEHEVAEMAEAAREGLVPAEAATAVLPVTNGHNAGRHALATAPPRPVAAPVAESPRPTRSISGRVLRADGRPLSDVALTLIDQQGHQVARASGDTEGGYLIDPPAPGSYVLIVSALGQQPAAVTVGVDGRAQRLDVTLHSSGELSGFVRSAGQPVPGATVTLTDPRGQVVGAAVTDSDGGYLCSGVVAGAYTLVAVGAHLRPQALTLTVPDSGVLHHDVELAPLALLTGTVRAGDRVVADAQVTVTDHTGAVLGTAHTDGEGRYRVSDLTEGEHTIVVRGYPPRSSTVVVTGAGADHDVRLGYDDADHTDLAAGNGATARAAVHSAAETTVSDAE</sequence>
<feature type="transmembrane region" description="Helical" evidence="7">
    <location>
        <begin position="346"/>
        <end position="365"/>
    </location>
</feature>
<dbReference type="InterPro" id="IPR011701">
    <property type="entry name" value="MFS"/>
</dbReference>
<dbReference type="InterPro" id="IPR013783">
    <property type="entry name" value="Ig-like_fold"/>
</dbReference>
<dbReference type="GO" id="GO:0005886">
    <property type="term" value="C:plasma membrane"/>
    <property type="evidence" value="ECO:0007669"/>
    <property type="project" value="UniProtKB-SubCell"/>
</dbReference>
<dbReference type="Gene3D" id="2.60.40.10">
    <property type="entry name" value="Immunoglobulins"/>
    <property type="match status" value="1"/>
</dbReference>
<dbReference type="PATRIC" id="fig|1415166.3.peg.4929"/>
<feature type="transmembrane region" description="Helical" evidence="7">
    <location>
        <begin position="377"/>
        <end position="396"/>
    </location>
</feature>
<dbReference type="CDD" id="cd17321">
    <property type="entry name" value="MFS_MMR_MDR_like"/>
    <property type="match status" value="1"/>
</dbReference>
<feature type="transmembrane region" description="Helical" evidence="7">
    <location>
        <begin position="199"/>
        <end position="216"/>
    </location>
</feature>
<dbReference type="InterPro" id="IPR036259">
    <property type="entry name" value="MFS_trans_sf"/>
</dbReference>
<feature type="domain" description="Major facilitator superfamily (MFS) profile" evidence="8">
    <location>
        <begin position="35"/>
        <end position="573"/>
    </location>
</feature>
<keyword evidence="5 7" id="KW-1133">Transmembrane helix</keyword>
<dbReference type="eggNOG" id="COG0477">
    <property type="taxonomic scope" value="Bacteria"/>
</dbReference>
<dbReference type="Proteomes" id="UP000019150">
    <property type="component" value="Chromosome"/>
</dbReference>
<evidence type="ECO:0000256" key="1">
    <source>
        <dbReference type="ARBA" id="ARBA00004651"/>
    </source>
</evidence>
<dbReference type="Pfam" id="PF07690">
    <property type="entry name" value="MFS_1"/>
    <property type="match status" value="1"/>
</dbReference>
<dbReference type="PROSITE" id="PS50850">
    <property type="entry name" value="MFS"/>
    <property type="match status" value="1"/>
</dbReference>
<dbReference type="InterPro" id="IPR008969">
    <property type="entry name" value="CarboxyPept-like_regulatory"/>
</dbReference>
<evidence type="ECO:0000259" key="8">
    <source>
        <dbReference type="PROSITE" id="PS50850"/>
    </source>
</evidence>
<dbReference type="KEGG" id="nno:NONO_c47870"/>
<evidence type="ECO:0000313" key="10">
    <source>
        <dbReference type="Proteomes" id="UP000019150"/>
    </source>
</evidence>
<keyword evidence="6 7" id="KW-0472">Membrane</keyword>
<evidence type="ECO:0000256" key="4">
    <source>
        <dbReference type="ARBA" id="ARBA00022692"/>
    </source>
</evidence>
<dbReference type="Gene3D" id="1.20.1250.20">
    <property type="entry name" value="MFS general substrate transporter like domains"/>
    <property type="match status" value="1"/>
</dbReference>
<dbReference type="EMBL" id="CP006850">
    <property type="protein sequence ID" value="AHH19571.1"/>
    <property type="molecule type" value="Genomic_DNA"/>
</dbReference>
<evidence type="ECO:0000256" key="6">
    <source>
        <dbReference type="ARBA" id="ARBA00023136"/>
    </source>
</evidence>
<proteinExistence type="predicted"/>
<keyword evidence="4 7" id="KW-0812">Transmembrane</keyword>
<comment type="subcellular location">
    <subcellularLocation>
        <location evidence="1">Cell membrane</location>
        <topology evidence="1">Multi-pass membrane protein</topology>
    </subcellularLocation>
</comment>
<dbReference type="HOGENOM" id="CLU_000960_11_1_11"/>
<dbReference type="SUPFAM" id="SSF49464">
    <property type="entry name" value="Carboxypeptidase regulatory domain-like"/>
    <property type="match status" value="2"/>
</dbReference>
<dbReference type="STRING" id="1415166.NONO_c47870"/>
<dbReference type="GO" id="GO:0022857">
    <property type="term" value="F:transmembrane transporter activity"/>
    <property type="evidence" value="ECO:0007669"/>
    <property type="project" value="InterPro"/>
</dbReference>
<dbReference type="eggNOG" id="COG4932">
    <property type="taxonomic scope" value="Bacteria"/>
</dbReference>
<dbReference type="Pfam" id="PF13620">
    <property type="entry name" value="CarboxypepD_reg"/>
    <property type="match status" value="3"/>
</dbReference>
<gene>
    <name evidence="9" type="ORF">NONO_c47870</name>
</gene>
<keyword evidence="10" id="KW-1185">Reference proteome</keyword>
<dbReference type="PANTHER" id="PTHR42718:SF46">
    <property type="entry name" value="BLR6921 PROTEIN"/>
    <property type="match status" value="1"/>
</dbReference>